<evidence type="ECO:0000256" key="3">
    <source>
        <dbReference type="ARBA" id="ARBA00022793"/>
    </source>
</evidence>
<evidence type="ECO:0000256" key="6">
    <source>
        <dbReference type="ARBA" id="ARBA00049157"/>
    </source>
</evidence>
<keyword evidence="5" id="KW-0456">Lyase</keyword>
<dbReference type="NCBIfam" id="TIGR02127">
    <property type="entry name" value="pyrF_sub2"/>
    <property type="match status" value="1"/>
</dbReference>
<name>A0A829YE55_9GAMM</name>
<dbReference type="GO" id="GO:0006207">
    <property type="term" value="P:'de novo' pyrimidine nucleobase biosynthetic process"/>
    <property type="evidence" value="ECO:0007669"/>
    <property type="project" value="InterPro"/>
</dbReference>
<gene>
    <name evidence="9" type="primary">pyrF</name>
    <name evidence="9" type="ORF">GCM10011487_29060</name>
</gene>
<keyword evidence="3" id="KW-0210">Decarboxylase</keyword>
<evidence type="ECO:0000256" key="2">
    <source>
        <dbReference type="ARBA" id="ARBA00008847"/>
    </source>
</evidence>
<evidence type="ECO:0000256" key="1">
    <source>
        <dbReference type="ARBA" id="ARBA00004861"/>
    </source>
</evidence>
<dbReference type="GO" id="GO:0004590">
    <property type="term" value="F:orotidine-5'-phosphate decarboxylase activity"/>
    <property type="evidence" value="ECO:0007669"/>
    <property type="project" value="UniProtKB-UniRule"/>
</dbReference>
<keyword evidence="4" id="KW-0665">Pyrimidine biosynthesis</keyword>
<dbReference type="InterPro" id="IPR001754">
    <property type="entry name" value="OMPdeCOase_dom"/>
</dbReference>
<dbReference type="UniPathway" id="UPA00070">
    <property type="reaction ID" value="UER00120"/>
</dbReference>
<protein>
    <recommendedName>
        <fullName evidence="7">Orotidine-5'-phosphate decarboxylase</fullName>
        <ecNumber evidence="7">4.1.1.23</ecNumber>
    </recommendedName>
</protein>
<comment type="catalytic activity">
    <reaction evidence="6">
        <text>orotidine 5'-phosphate + H(+) = UMP + CO2</text>
        <dbReference type="Rhea" id="RHEA:11596"/>
        <dbReference type="ChEBI" id="CHEBI:15378"/>
        <dbReference type="ChEBI" id="CHEBI:16526"/>
        <dbReference type="ChEBI" id="CHEBI:57538"/>
        <dbReference type="ChEBI" id="CHEBI:57865"/>
        <dbReference type="EC" id="4.1.1.23"/>
    </reaction>
</comment>
<sequence>MPTFAARLHQKIVEHSPLCVGIDPSAALLKSCNLPDTPDGAFEFGKRVLEAADYRISLLKPQSAFFERFGSAGLKAVEELTTLARRREVLVLLDGKRGDIDTTGAAYAEGYFSTTTTLRVDAVTTHVYLGLAALDPFLDIAVRAEGGVFVVVRSSNPEGRELQTARMANGETVAQNLCREITLRNRKQGEGLQYIGAVVGATCDDAAATVEALPQSFILAPGVGAQGATIQDVLKRMPSARGRVLPNVSRAILANGGEVSDIRTTIRSLQDQSRELL</sequence>
<dbReference type="PANTHER" id="PTHR43375:SF1">
    <property type="entry name" value="OROTIDINE 5'-PHOSPHATE DECARBOXYLASE"/>
    <property type="match status" value="1"/>
</dbReference>
<dbReference type="Proteomes" id="UP000445000">
    <property type="component" value="Unassembled WGS sequence"/>
</dbReference>
<dbReference type="EMBL" id="BLJN01000003">
    <property type="protein sequence ID" value="GFE80906.1"/>
    <property type="molecule type" value="Genomic_DNA"/>
</dbReference>
<dbReference type="RefSeq" id="WP_161812627.1">
    <property type="nucleotide sequence ID" value="NZ_BLJN01000003.1"/>
</dbReference>
<proteinExistence type="inferred from homology"/>
<comment type="pathway">
    <text evidence="1">Pyrimidine metabolism; UMP biosynthesis via de novo pathway; UMP from orotate: step 2/2.</text>
</comment>
<evidence type="ECO:0000256" key="4">
    <source>
        <dbReference type="ARBA" id="ARBA00022975"/>
    </source>
</evidence>
<dbReference type="SMART" id="SM00934">
    <property type="entry name" value="OMPdecase"/>
    <property type="match status" value="1"/>
</dbReference>
<dbReference type="EC" id="4.1.1.23" evidence="7"/>
<dbReference type="InterPro" id="IPR011995">
    <property type="entry name" value="OMPdecase_type-2"/>
</dbReference>
<evidence type="ECO:0000313" key="9">
    <source>
        <dbReference type="EMBL" id="GFE80906.1"/>
    </source>
</evidence>
<dbReference type="PANTHER" id="PTHR43375">
    <property type="entry name" value="OROTIDINE 5'-PHOSPHATE DECARBOXYLASE"/>
    <property type="match status" value="1"/>
</dbReference>
<organism evidence="9 10">
    <name type="scientific">Steroidobacter agaridevorans</name>
    <dbReference type="NCBI Taxonomy" id="2695856"/>
    <lineage>
        <taxon>Bacteria</taxon>
        <taxon>Pseudomonadati</taxon>
        <taxon>Pseudomonadota</taxon>
        <taxon>Gammaproteobacteria</taxon>
        <taxon>Steroidobacterales</taxon>
        <taxon>Steroidobacteraceae</taxon>
        <taxon>Steroidobacter</taxon>
    </lineage>
</organism>
<dbReference type="Pfam" id="PF00215">
    <property type="entry name" value="OMPdecase"/>
    <property type="match status" value="1"/>
</dbReference>
<comment type="caution">
    <text evidence="9">The sequence shown here is derived from an EMBL/GenBank/DDBJ whole genome shotgun (WGS) entry which is preliminary data.</text>
</comment>
<evidence type="ECO:0000256" key="5">
    <source>
        <dbReference type="ARBA" id="ARBA00023239"/>
    </source>
</evidence>
<dbReference type="GO" id="GO:0044205">
    <property type="term" value="P:'de novo' UMP biosynthetic process"/>
    <property type="evidence" value="ECO:0007669"/>
    <property type="project" value="UniProtKB-UniPathway"/>
</dbReference>
<dbReference type="AlphaFoldDB" id="A0A829YE55"/>
<dbReference type="InterPro" id="IPR013785">
    <property type="entry name" value="Aldolase_TIM"/>
</dbReference>
<accession>A0A829YE55</accession>
<comment type="similarity">
    <text evidence="2">Belongs to the OMP decarboxylase family. Type 2 subfamily.</text>
</comment>
<feature type="domain" description="Orotidine 5'-phosphate decarboxylase" evidence="8">
    <location>
        <begin position="17"/>
        <end position="262"/>
    </location>
</feature>
<keyword evidence="10" id="KW-1185">Reference proteome</keyword>
<dbReference type="CDD" id="cd04725">
    <property type="entry name" value="OMP_decarboxylase_like"/>
    <property type="match status" value="1"/>
</dbReference>
<evidence type="ECO:0000256" key="7">
    <source>
        <dbReference type="NCBIfam" id="TIGR02127"/>
    </source>
</evidence>
<evidence type="ECO:0000259" key="8">
    <source>
        <dbReference type="SMART" id="SM00934"/>
    </source>
</evidence>
<dbReference type="SUPFAM" id="SSF51366">
    <property type="entry name" value="Ribulose-phoshate binding barrel"/>
    <property type="match status" value="1"/>
</dbReference>
<evidence type="ECO:0000313" key="10">
    <source>
        <dbReference type="Proteomes" id="UP000445000"/>
    </source>
</evidence>
<dbReference type="InterPro" id="IPR011060">
    <property type="entry name" value="RibuloseP-bd_barrel"/>
</dbReference>
<reference evidence="10" key="1">
    <citation type="submission" date="2020-01" db="EMBL/GenBank/DDBJ databases">
        <title>'Steroidobacter agaridevorans' sp. nov., agar-degrading bacteria isolated from rhizosphere soils.</title>
        <authorList>
            <person name="Ikenaga M."/>
            <person name="Kataoka M."/>
            <person name="Murouchi A."/>
            <person name="Katsuragi S."/>
            <person name="Sakai M."/>
        </authorList>
    </citation>
    <scope>NUCLEOTIDE SEQUENCE [LARGE SCALE GENOMIC DNA]</scope>
    <source>
        <strain evidence="10">YU21-B</strain>
    </source>
</reference>
<dbReference type="Gene3D" id="3.20.20.70">
    <property type="entry name" value="Aldolase class I"/>
    <property type="match status" value="1"/>
</dbReference>